<proteinExistence type="predicted"/>
<dbReference type="Proteomes" id="UP000193467">
    <property type="component" value="Unassembled WGS sequence"/>
</dbReference>
<organism evidence="3 4">
    <name type="scientific">Leucosporidium creatinivorum</name>
    <dbReference type="NCBI Taxonomy" id="106004"/>
    <lineage>
        <taxon>Eukaryota</taxon>
        <taxon>Fungi</taxon>
        <taxon>Dikarya</taxon>
        <taxon>Basidiomycota</taxon>
        <taxon>Pucciniomycotina</taxon>
        <taxon>Microbotryomycetes</taxon>
        <taxon>Leucosporidiales</taxon>
        <taxon>Leucosporidium</taxon>
    </lineage>
</organism>
<dbReference type="InParanoid" id="A0A1Y2G4I5"/>
<feature type="region of interest" description="Disordered" evidence="1">
    <location>
        <begin position="183"/>
        <end position="212"/>
    </location>
</feature>
<feature type="compositionally biased region" description="Basic and acidic residues" evidence="1">
    <location>
        <begin position="190"/>
        <end position="212"/>
    </location>
</feature>
<keyword evidence="4" id="KW-1185">Reference proteome</keyword>
<evidence type="ECO:0000256" key="1">
    <source>
        <dbReference type="SAM" id="MobiDB-lite"/>
    </source>
</evidence>
<name>A0A1Y2G4I5_9BASI</name>
<dbReference type="EMBL" id="MCGR01000002">
    <property type="protein sequence ID" value="ORY91700.1"/>
    <property type="molecule type" value="Genomic_DNA"/>
</dbReference>
<protein>
    <submittedName>
        <fullName evidence="3">Uncharacterized protein</fullName>
    </submittedName>
</protein>
<dbReference type="AlphaFoldDB" id="A0A1Y2G4I5"/>
<evidence type="ECO:0000313" key="3">
    <source>
        <dbReference type="EMBL" id="ORY91700.1"/>
    </source>
</evidence>
<comment type="caution">
    <text evidence="3">The sequence shown here is derived from an EMBL/GenBank/DDBJ whole genome shotgun (WGS) entry which is preliminary data.</text>
</comment>
<keyword evidence="2" id="KW-0472">Membrane</keyword>
<evidence type="ECO:0000256" key="2">
    <source>
        <dbReference type="SAM" id="Phobius"/>
    </source>
</evidence>
<reference evidence="3 4" key="1">
    <citation type="submission" date="2016-07" db="EMBL/GenBank/DDBJ databases">
        <title>Pervasive Adenine N6-methylation of Active Genes in Fungi.</title>
        <authorList>
            <consortium name="DOE Joint Genome Institute"/>
            <person name="Mondo S.J."/>
            <person name="Dannebaum R.O."/>
            <person name="Kuo R.C."/>
            <person name="Labutti K."/>
            <person name="Haridas S."/>
            <person name="Kuo A."/>
            <person name="Salamov A."/>
            <person name="Ahrendt S.R."/>
            <person name="Lipzen A."/>
            <person name="Sullivan W."/>
            <person name="Andreopoulos W.B."/>
            <person name="Clum A."/>
            <person name="Lindquist E."/>
            <person name="Daum C."/>
            <person name="Ramamoorthy G.K."/>
            <person name="Gryganskyi A."/>
            <person name="Culley D."/>
            <person name="Magnuson J.K."/>
            <person name="James T.Y."/>
            <person name="O'Malley M.A."/>
            <person name="Stajich J.E."/>
            <person name="Spatafora J.W."/>
            <person name="Visel A."/>
            <person name="Grigoriev I.V."/>
        </authorList>
    </citation>
    <scope>NUCLEOTIDE SEQUENCE [LARGE SCALE GENOMIC DNA]</scope>
    <source>
        <strain evidence="3 4">62-1032</strain>
    </source>
</reference>
<sequence>MQLLPRALLNSTASSLPPFISLTTKQDYIALAKSGWICPPTSLHFDGGATPLQVGVEVFPVNTSTSLHEPFFSVLQNFTTGGSLEWIPSEIKEHYYARAVVEDAQGALAYSLSREIRFGTADDGCYNEYWDGVLGKVLVVLMGLFWFLLAILLLILLGAWFMAWWSPQAGQKRMPKTVSHAEETLPGYVDHPEDLEMGEAGKEKKHEQKEGQ</sequence>
<gene>
    <name evidence="3" type="ORF">BCR35DRAFT_328287</name>
</gene>
<accession>A0A1Y2G4I5</accession>
<evidence type="ECO:0000313" key="4">
    <source>
        <dbReference type="Proteomes" id="UP000193467"/>
    </source>
</evidence>
<keyword evidence="2" id="KW-0812">Transmembrane</keyword>
<feature type="transmembrane region" description="Helical" evidence="2">
    <location>
        <begin position="137"/>
        <end position="165"/>
    </location>
</feature>
<keyword evidence="2" id="KW-1133">Transmembrane helix</keyword>